<evidence type="ECO:0000313" key="2">
    <source>
        <dbReference type="EMBL" id="KAF0023105.1"/>
    </source>
</evidence>
<dbReference type="Proteomes" id="UP000438429">
    <property type="component" value="Unassembled WGS sequence"/>
</dbReference>
<proteinExistence type="predicted"/>
<evidence type="ECO:0000256" key="1">
    <source>
        <dbReference type="SAM" id="MobiDB-lite"/>
    </source>
</evidence>
<protein>
    <submittedName>
        <fullName evidence="2">Uncharacterized protein</fullName>
    </submittedName>
</protein>
<name>A0A6A4RSF8_SCOMX</name>
<evidence type="ECO:0000313" key="3">
    <source>
        <dbReference type="Proteomes" id="UP000438429"/>
    </source>
</evidence>
<feature type="region of interest" description="Disordered" evidence="1">
    <location>
        <begin position="21"/>
        <end position="68"/>
    </location>
</feature>
<reference evidence="2 3" key="1">
    <citation type="submission" date="2019-06" db="EMBL/GenBank/DDBJ databases">
        <title>Draft genomes of female and male turbot (Scophthalmus maximus).</title>
        <authorList>
            <person name="Xu H."/>
            <person name="Xu X.-W."/>
            <person name="Shao C."/>
            <person name="Chen S."/>
        </authorList>
    </citation>
    <scope>NUCLEOTIDE SEQUENCE [LARGE SCALE GENOMIC DNA]</scope>
    <source>
        <strain evidence="2">Ysfricsl-2016a</strain>
        <tissue evidence="2">Blood</tissue>
    </source>
</reference>
<comment type="caution">
    <text evidence="2">The sequence shown here is derived from an EMBL/GenBank/DDBJ whole genome shotgun (WGS) entry which is preliminary data.</text>
</comment>
<sequence>MQTGESVASLKDALESDVAGSGLAIGNGQTSGDGRHTLLSPDFTQSQNDERIDRHSPPHNGPKGLKDQDKLDFLHTVISNPRPHTHTSEKTVVITFRDLSRPREMNPSTKMSIRSTTYFIKLIMGDQ</sequence>
<dbReference type="AlphaFoldDB" id="A0A6A4RSF8"/>
<gene>
    <name evidence="2" type="ORF">F2P81_023735</name>
</gene>
<organism evidence="2 3">
    <name type="scientific">Scophthalmus maximus</name>
    <name type="common">Turbot</name>
    <name type="synonym">Psetta maxima</name>
    <dbReference type="NCBI Taxonomy" id="52904"/>
    <lineage>
        <taxon>Eukaryota</taxon>
        <taxon>Metazoa</taxon>
        <taxon>Chordata</taxon>
        <taxon>Craniata</taxon>
        <taxon>Vertebrata</taxon>
        <taxon>Euteleostomi</taxon>
        <taxon>Actinopterygii</taxon>
        <taxon>Neopterygii</taxon>
        <taxon>Teleostei</taxon>
        <taxon>Neoteleostei</taxon>
        <taxon>Acanthomorphata</taxon>
        <taxon>Carangaria</taxon>
        <taxon>Pleuronectiformes</taxon>
        <taxon>Pleuronectoidei</taxon>
        <taxon>Scophthalmidae</taxon>
        <taxon>Scophthalmus</taxon>
    </lineage>
</organism>
<dbReference type="EMBL" id="VEVO01000022">
    <property type="protein sequence ID" value="KAF0023105.1"/>
    <property type="molecule type" value="Genomic_DNA"/>
</dbReference>
<accession>A0A6A4RSF8</accession>